<reference evidence="1 2" key="1">
    <citation type="journal article" date="2021" name="Elife">
        <title>Chloroplast acquisition without the gene transfer in kleptoplastic sea slugs, Plakobranchus ocellatus.</title>
        <authorList>
            <person name="Maeda T."/>
            <person name="Takahashi S."/>
            <person name="Yoshida T."/>
            <person name="Shimamura S."/>
            <person name="Takaki Y."/>
            <person name="Nagai Y."/>
            <person name="Toyoda A."/>
            <person name="Suzuki Y."/>
            <person name="Arimoto A."/>
            <person name="Ishii H."/>
            <person name="Satoh N."/>
            <person name="Nishiyama T."/>
            <person name="Hasebe M."/>
            <person name="Maruyama T."/>
            <person name="Minagawa J."/>
            <person name="Obokata J."/>
            <person name="Shigenobu S."/>
        </authorList>
    </citation>
    <scope>NUCLEOTIDE SEQUENCE [LARGE SCALE GENOMIC DNA]</scope>
</reference>
<proteinExistence type="predicted"/>
<sequence length="97" mass="11437">MELWRATHLPNNQRFPKCFGDLEARDYLRLPINGAIQNFRARTKHRLLRQNSKWCRIGADSSRSTDGVESVPIQTEKQMVSTYMRIRAEEQIAWSRC</sequence>
<gene>
    <name evidence="1" type="ORF">PoB_005505900</name>
</gene>
<evidence type="ECO:0000313" key="2">
    <source>
        <dbReference type="Proteomes" id="UP000735302"/>
    </source>
</evidence>
<dbReference type="AlphaFoldDB" id="A0AAV4CBS4"/>
<dbReference type="EMBL" id="BLXT01006043">
    <property type="protein sequence ID" value="GFO28554.1"/>
    <property type="molecule type" value="Genomic_DNA"/>
</dbReference>
<organism evidence="1 2">
    <name type="scientific">Plakobranchus ocellatus</name>
    <dbReference type="NCBI Taxonomy" id="259542"/>
    <lineage>
        <taxon>Eukaryota</taxon>
        <taxon>Metazoa</taxon>
        <taxon>Spiralia</taxon>
        <taxon>Lophotrochozoa</taxon>
        <taxon>Mollusca</taxon>
        <taxon>Gastropoda</taxon>
        <taxon>Heterobranchia</taxon>
        <taxon>Euthyneura</taxon>
        <taxon>Panpulmonata</taxon>
        <taxon>Sacoglossa</taxon>
        <taxon>Placobranchoidea</taxon>
        <taxon>Plakobranchidae</taxon>
        <taxon>Plakobranchus</taxon>
    </lineage>
</organism>
<accession>A0AAV4CBS4</accession>
<name>A0AAV4CBS4_9GAST</name>
<keyword evidence="2" id="KW-1185">Reference proteome</keyword>
<dbReference type="Proteomes" id="UP000735302">
    <property type="component" value="Unassembled WGS sequence"/>
</dbReference>
<evidence type="ECO:0000313" key="1">
    <source>
        <dbReference type="EMBL" id="GFO28554.1"/>
    </source>
</evidence>
<comment type="caution">
    <text evidence="1">The sequence shown here is derived from an EMBL/GenBank/DDBJ whole genome shotgun (WGS) entry which is preliminary data.</text>
</comment>
<protein>
    <submittedName>
        <fullName evidence="1">Uncharacterized protein</fullName>
    </submittedName>
</protein>